<accession>A0A1X7VFR7</accession>
<dbReference type="EnsemblMetazoa" id="Aqu2.1.38838_001">
    <property type="protein sequence ID" value="Aqu2.1.38838_001"/>
    <property type="gene ID" value="Aqu2.1.38838"/>
</dbReference>
<protein>
    <submittedName>
        <fullName evidence="1">Uncharacterized protein</fullName>
    </submittedName>
</protein>
<organism evidence="1">
    <name type="scientific">Amphimedon queenslandica</name>
    <name type="common">Sponge</name>
    <dbReference type="NCBI Taxonomy" id="400682"/>
    <lineage>
        <taxon>Eukaryota</taxon>
        <taxon>Metazoa</taxon>
        <taxon>Porifera</taxon>
        <taxon>Demospongiae</taxon>
        <taxon>Heteroscleromorpha</taxon>
        <taxon>Haplosclerida</taxon>
        <taxon>Niphatidae</taxon>
        <taxon>Amphimedon</taxon>
    </lineage>
</organism>
<dbReference type="AlphaFoldDB" id="A0A1X7VFR7"/>
<name>A0A1X7VFR7_AMPQE</name>
<evidence type="ECO:0000313" key="1">
    <source>
        <dbReference type="EnsemblMetazoa" id="Aqu2.1.38838_001"/>
    </source>
</evidence>
<reference evidence="1" key="1">
    <citation type="submission" date="2017-05" db="UniProtKB">
        <authorList>
            <consortium name="EnsemblMetazoa"/>
        </authorList>
    </citation>
    <scope>IDENTIFICATION</scope>
</reference>
<proteinExistence type="predicted"/>
<sequence length="54" mass="6001">MHIVYKSSSTTTTVRAVIDALVKSSNGISLNDTLLVGPKVHCHLLDVLVRFRFF</sequence>
<dbReference type="InParanoid" id="A0A1X7VFR7"/>